<keyword evidence="4 12" id="KW-0812">Transmembrane</keyword>
<evidence type="ECO:0000256" key="2">
    <source>
        <dbReference type="ARBA" id="ARBA00022448"/>
    </source>
</evidence>
<evidence type="ECO:0000313" key="16">
    <source>
        <dbReference type="Proteomes" id="UP001159428"/>
    </source>
</evidence>
<evidence type="ECO:0000256" key="12">
    <source>
        <dbReference type="RuleBase" id="RU000679"/>
    </source>
</evidence>
<dbReference type="AlphaFoldDB" id="A0AAU9X6Q1"/>
<dbReference type="PANTHER" id="PTHR11690:SF248">
    <property type="entry name" value="PICKPOCKET 17, ISOFORM A"/>
    <property type="match status" value="1"/>
</dbReference>
<feature type="region of interest" description="Disordered" evidence="13">
    <location>
        <begin position="137"/>
        <end position="168"/>
    </location>
</feature>
<gene>
    <name evidence="15" type="ORF">PMEA_00018721</name>
</gene>
<keyword evidence="5 14" id="KW-1133">Transmembrane helix</keyword>
<evidence type="ECO:0000256" key="6">
    <source>
        <dbReference type="ARBA" id="ARBA00023053"/>
    </source>
</evidence>
<reference evidence="15 16" key="1">
    <citation type="submission" date="2022-05" db="EMBL/GenBank/DDBJ databases">
        <authorList>
            <consortium name="Genoscope - CEA"/>
            <person name="William W."/>
        </authorList>
    </citation>
    <scope>NUCLEOTIDE SEQUENCE [LARGE SCALE GENOMIC DNA]</scope>
</reference>
<dbReference type="PANTHER" id="PTHR11690">
    <property type="entry name" value="AMILORIDE-SENSITIVE SODIUM CHANNEL-RELATED"/>
    <property type="match status" value="1"/>
</dbReference>
<evidence type="ECO:0000256" key="11">
    <source>
        <dbReference type="ARBA" id="ARBA00023303"/>
    </source>
</evidence>
<dbReference type="Gene3D" id="1.10.287.770">
    <property type="entry name" value="YojJ-like"/>
    <property type="match status" value="1"/>
</dbReference>
<proteinExistence type="inferred from homology"/>
<evidence type="ECO:0000256" key="9">
    <source>
        <dbReference type="ARBA" id="ARBA00023180"/>
    </source>
</evidence>
<sequence>MEMQELGSHDESVIEHERNAKNMFCSLIKDFCDYTSAHGLGRIMAATHWVRKVLWIMLLLVAMTIMTIQVNVLYQKYQSRPLTTLVTVETASSLPFPVVTFCNFNALKNDSIQAAKEDGMDIFKNLFTSELAKNISSSQRRRRSNDPAPTLESLADQEGSSYDSDDDDDGNFSWDDDEEFQDPFKKDPTFLKNEQLAVLMAKEDLRLLSVIGHQFDDMVLSCTYRGVPCKNFSSVFWNKFWHYKYGNCFVFNSGKTKSGKDAPILKSNKPGPSHGLILELNIEQEEYLGQMSPEAGIKLDISPHGEMPFPLERGLSLAPGYATMIGMRKEVIKREDPFQSKRCLKEVTKDDTNLYTKHFGAVYSSTACRKSCLAYNQLRKCRCMQYQFPGSSKYGICSVTDKPTLKCLSNVQKMFKENNLNCTTSCPPPCREEGYKMSSSFALWPSEKYEPIYEKALQKEYKILFTKRGSSHRKNVCKLQVFYEELNLEVITERRSYEIEDFVSDIGGQLGLWIGFSVLTAAEFLELFMLIFHAVFKSCGAKKTQKSNHIHQDIVA</sequence>
<evidence type="ECO:0000256" key="8">
    <source>
        <dbReference type="ARBA" id="ARBA00023136"/>
    </source>
</evidence>
<dbReference type="Proteomes" id="UP001159428">
    <property type="component" value="Unassembled WGS sequence"/>
</dbReference>
<dbReference type="GO" id="GO:0015280">
    <property type="term" value="F:ligand-gated sodium channel activity"/>
    <property type="evidence" value="ECO:0007669"/>
    <property type="project" value="TreeGrafter"/>
</dbReference>
<keyword evidence="11 12" id="KW-0407">Ion channel</keyword>
<evidence type="ECO:0000256" key="14">
    <source>
        <dbReference type="SAM" id="Phobius"/>
    </source>
</evidence>
<keyword evidence="6" id="KW-0915">Sodium</keyword>
<keyword evidence="7 12" id="KW-0406">Ion transport</keyword>
<keyword evidence="3 12" id="KW-0894">Sodium channel</keyword>
<evidence type="ECO:0000256" key="4">
    <source>
        <dbReference type="ARBA" id="ARBA00022692"/>
    </source>
</evidence>
<dbReference type="Pfam" id="PF00858">
    <property type="entry name" value="ASC"/>
    <property type="match status" value="1"/>
</dbReference>
<evidence type="ECO:0000256" key="10">
    <source>
        <dbReference type="ARBA" id="ARBA00023201"/>
    </source>
</evidence>
<dbReference type="PRINTS" id="PR01078">
    <property type="entry name" value="AMINACHANNEL"/>
</dbReference>
<keyword evidence="10 12" id="KW-0739">Sodium transport</keyword>
<organism evidence="15 16">
    <name type="scientific">Pocillopora meandrina</name>
    <dbReference type="NCBI Taxonomy" id="46732"/>
    <lineage>
        <taxon>Eukaryota</taxon>
        <taxon>Metazoa</taxon>
        <taxon>Cnidaria</taxon>
        <taxon>Anthozoa</taxon>
        <taxon>Hexacorallia</taxon>
        <taxon>Scleractinia</taxon>
        <taxon>Astrocoeniina</taxon>
        <taxon>Pocilloporidae</taxon>
        <taxon>Pocillopora</taxon>
    </lineage>
</organism>
<feature type="transmembrane region" description="Helical" evidence="14">
    <location>
        <begin position="510"/>
        <end position="536"/>
    </location>
</feature>
<accession>A0AAU9X6Q1</accession>
<dbReference type="Gene3D" id="2.60.470.10">
    <property type="entry name" value="Acid-sensing ion channels like domains"/>
    <property type="match status" value="1"/>
</dbReference>
<evidence type="ECO:0000256" key="13">
    <source>
        <dbReference type="SAM" id="MobiDB-lite"/>
    </source>
</evidence>
<evidence type="ECO:0000256" key="1">
    <source>
        <dbReference type="ARBA" id="ARBA00004141"/>
    </source>
</evidence>
<comment type="similarity">
    <text evidence="12">Belongs to the amiloride-sensitive sodium channel (TC 1.A.6) family.</text>
</comment>
<evidence type="ECO:0000256" key="5">
    <source>
        <dbReference type="ARBA" id="ARBA00022989"/>
    </source>
</evidence>
<dbReference type="EMBL" id="CALNXJ010000032">
    <property type="protein sequence ID" value="CAH3139002.1"/>
    <property type="molecule type" value="Genomic_DNA"/>
</dbReference>
<evidence type="ECO:0008006" key="17">
    <source>
        <dbReference type="Google" id="ProtNLM"/>
    </source>
</evidence>
<keyword evidence="16" id="KW-1185">Reference proteome</keyword>
<evidence type="ECO:0000313" key="15">
    <source>
        <dbReference type="EMBL" id="CAH3139002.1"/>
    </source>
</evidence>
<name>A0AAU9X6Q1_9CNID</name>
<evidence type="ECO:0000256" key="7">
    <source>
        <dbReference type="ARBA" id="ARBA00023065"/>
    </source>
</evidence>
<keyword evidence="9" id="KW-0325">Glycoprotein</keyword>
<feature type="transmembrane region" description="Helical" evidence="14">
    <location>
        <begin position="53"/>
        <end position="74"/>
    </location>
</feature>
<evidence type="ECO:0000256" key="3">
    <source>
        <dbReference type="ARBA" id="ARBA00022461"/>
    </source>
</evidence>
<keyword evidence="8 14" id="KW-0472">Membrane</keyword>
<comment type="subcellular location">
    <subcellularLocation>
        <location evidence="1">Membrane</location>
        <topology evidence="1">Multi-pass membrane protein</topology>
    </subcellularLocation>
</comment>
<keyword evidence="2 12" id="KW-0813">Transport</keyword>
<dbReference type="FunFam" id="1.10.287.770:FF:000001">
    <property type="entry name" value="Acid-sensing ion channel subunit 1"/>
    <property type="match status" value="1"/>
</dbReference>
<protein>
    <recommendedName>
        <fullName evidence="17">Amiloride-sensitive sodium channel subunit alpha</fullName>
    </recommendedName>
</protein>
<dbReference type="GO" id="GO:0005886">
    <property type="term" value="C:plasma membrane"/>
    <property type="evidence" value="ECO:0007669"/>
    <property type="project" value="TreeGrafter"/>
</dbReference>
<dbReference type="InterPro" id="IPR001873">
    <property type="entry name" value="ENaC"/>
</dbReference>
<comment type="caution">
    <text evidence="15">The sequence shown here is derived from an EMBL/GenBank/DDBJ whole genome shotgun (WGS) entry which is preliminary data.</text>
</comment>